<protein>
    <recommendedName>
        <fullName evidence="3">Arrestin-like N-terminal domain-containing protein</fullName>
    </recommendedName>
</protein>
<reference evidence="1 2" key="1">
    <citation type="submission" date="2016-05" db="EMBL/GenBank/DDBJ databases">
        <title>Genome sequencing reveals origins of a unique bacterial endosymbiosis in the earliest lineages of terrestrial Fungi.</title>
        <authorList>
            <consortium name="DOE Joint Genome Institute"/>
            <person name="Uehling J."/>
            <person name="Gryganskyi A."/>
            <person name="Hameed K."/>
            <person name="Tschaplinski T."/>
            <person name="Misztal P."/>
            <person name="Wu S."/>
            <person name="Desiro A."/>
            <person name="Vande Pol N."/>
            <person name="Du Z.-Y."/>
            <person name="Zienkiewicz A."/>
            <person name="Zienkiewicz K."/>
            <person name="Morin E."/>
            <person name="Tisserant E."/>
            <person name="Splivallo R."/>
            <person name="Hainaut M."/>
            <person name="Henrissat B."/>
            <person name="Ohm R."/>
            <person name="Kuo A."/>
            <person name="Yan J."/>
            <person name="Lipzen A."/>
            <person name="Nolan M."/>
            <person name="Labutti K."/>
            <person name="Barry K."/>
            <person name="Goldstein A."/>
            <person name="Labbe J."/>
            <person name="Schadt C."/>
            <person name="Tuskan G."/>
            <person name="Grigoriev I."/>
            <person name="Martin F."/>
            <person name="Vilgalys R."/>
            <person name="Bonito G."/>
        </authorList>
    </citation>
    <scope>NUCLEOTIDE SEQUENCE [LARGE SCALE GENOMIC DNA]</scope>
    <source>
        <strain evidence="1 2">AG-77</strain>
    </source>
</reference>
<evidence type="ECO:0000313" key="2">
    <source>
        <dbReference type="Proteomes" id="UP000078512"/>
    </source>
</evidence>
<accession>A0A197KK43</accession>
<gene>
    <name evidence="1" type="ORF">K457DRAFT_26875</name>
</gene>
<name>A0A197KK43_9FUNG</name>
<organism evidence="1 2">
    <name type="scientific">Linnemannia elongata AG-77</name>
    <dbReference type="NCBI Taxonomy" id="1314771"/>
    <lineage>
        <taxon>Eukaryota</taxon>
        <taxon>Fungi</taxon>
        <taxon>Fungi incertae sedis</taxon>
        <taxon>Mucoromycota</taxon>
        <taxon>Mortierellomycotina</taxon>
        <taxon>Mortierellomycetes</taxon>
        <taxon>Mortierellales</taxon>
        <taxon>Mortierellaceae</taxon>
        <taxon>Linnemannia</taxon>
    </lineage>
</organism>
<dbReference type="Proteomes" id="UP000078512">
    <property type="component" value="Unassembled WGS sequence"/>
</dbReference>
<dbReference type="AlphaFoldDB" id="A0A197KK43"/>
<keyword evidence="2" id="KW-1185">Reference proteome</keyword>
<proteinExistence type="predicted"/>
<evidence type="ECO:0000313" key="1">
    <source>
        <dbReference type="EMBL" id="OAQ36619.1"/>
    </source>
</evidence>
<dbReference type="InterPro" id="IPR014752">
    <property type="entry name" value="Arrestin-like_C"/>
</dbReference>
<dbReference type="Gene3D" id="2.60.40.640">
    <property type="match status" value="1"/>
</dbReference>
<evidence type="ECO:0008006" key="3">
    <source>
        <dbReference type="Google" id="ProtNLM"/>
    </source>
</evidence>
<dbReference type="OrthoDB" id="2423224at2759"/>
<sequence>MSFTVQTSLDTKVPNVIELLGPPSATVVHQISGSLRLQVQKAIQLKQLSVTFVGEAFASTAVTTRTIKSEPITLHRIEVQAIKTATLYQPGDYTIPFQISIPGNISTTDCSLIKTFSLIWGYELVTVAAPSSLLGRRKTLRQPITFKRLLVPQSDLSDARYSAKRPNEIECSMFVPKFISTTDTKISARVFMHPLISASRVKSVVAMAIQQEKIQIKNNNISENVSFSIAGIIDDKDPIISSDTAKTFSNTVTLTNPDQDEFSAAWGREHPVELDLDILPNELVATETLDWVKITHGVRFTIEFADSTVRNLVVMAPIQVGNVLDEPWSLQAEPDGSKPPGYGDEESVLLDSNTSRVSRNELHRALYPERVPLVPDLINDLPPMYDYEDEKQPIPYSQC</sequence>
<dbReference type="EMBL" id="KV442011">
    <property type="protein sequence ID" value="OAQ36619.1"/>
    <property type="molecule type" value="Genomic_DNA"/>
</dbReference>